<dbReference type="InterPro" id="IPR052710">
    <property type="entry name" value="CAAX_protease"/>
</dbReference>
<proteinExistence type="predicted"/>
<feature type="transmembrane region" description="Helical" evidence="1">
    <location>
        <begin position="194"/>
        <end position="215"/>
    </location>
</feature>
<dbReference type="AlphaFoldDB" id="A0A1I2AV38"/>
<dbReference type="PANTHER" id="PTHR36435">
    <property type="entry name" value="SLR1288 PROTEIN"/>
    <property type="match status" value="1"/>
</dbReference>
<dbReference type="OrthoDB" id="2194912at2"/>
<feature type="transmembrane region" description="Helical" evidence="1">
    <location>
        <begin position="39"/>
        <end position="56"/>
    </location>
</feature>
<reference evidence="4" key="1">
    <citation type="submission" date="2016-10" db="EMBL/GenBank/DDBJ databases">
        <authorList>
            <person name="Varghese N."/>
            <person name="Submissions S."/>
        </authorList>
    </citation>
    <scope>NUCLEOTIDE SEQUENCE [LARGE SCALE GENOMIC DNA]</scope>
    <source>
        <strain evidence="4">DSM 22530</strain>
    </source>
</reference>
<evidence type="ECO:0000313" key="4">
    <source>
        <dbReference type="Proteomes" id="UP000199474"/>
    </source>
</evidence>
<keyword evidence="1" id="KW-0812">Transmembrane</keyword>
<dbReference type="Pfam" id="PF02517">
    <property type="entry name" value="Rce1-like"/>
    <property type="match status" value="1"/>
</dbReference>
<feature type="transmembrane region" description="Helical" evidence="1">
    <location>
        <begin position="116"/>
        <end position="139"/>
    </location>
</feature>
<evidence type="ECO:0000256" key="1">
    <source>
        <dbReference type="SAM" id="Phobius"/>
    </source>
</evidence>
<dbReference type="GO" id="GO:0080120">
    <property type="term" value="P:CAAX-box protein maturation"/>
    <property type="evidence" value="ECO:0007669"/>
    <property type="project" value="UniProtKB-ARBA"/>
</dbReference>
<feature type="transmembrane region" description="Helical" evidence="1">
    <location>
        <begin position="174"/>
        <end position="189"/>
    </location>
</feature>
<dbReference type="InterPro" id="IPR003675">
    <property type="entry name" value="Rce1/LyrA-like_dom"/>
</dbReference>
<evidence type="ECO:0000313" key="3">
    <source>
        <dbReference type="EMBL" id="SFE47609.1"/>
    </source>
</evidence>
<organism evidence="3 4">
    <name type="scientific">Lentibacillus persicus</name>
    <dbReference type="NCBI Taxonomy" id="640948"/>
    <lineage>
        <taxon>Bacteria</taxon>
        <taxon>Bacillati</taxon>
        <taxon>Bacillota</taxon>
        <taxon>Bacilli</taxon>
        <taxon>Bacillales</taxon>
        <taxon>Bacillaceae</taxon>
        <taxon>Lentibacillus</taxon>
    </lineage>
</organism>
<accession>A0A1I2AV38</accession>
<keyword evidence="1" id="KW-1133">Transmembrane helix</keyword>
<feature type="domain" description="CAAX prenyl protease 2/Lysostaphin resistance protein A-like" evidence="2">
    <location>
        <begin position="121"/>
        <end position="206"/>
    </location>
</feature>
<sequence length="237" mass="27214">MPRRYWYVILTYIIMQFSGFVFAPLLYFLTPFGLTDITIYWSMFSFVAALFVVLWLMRPDMKSEPQRNASGAGEMIIWSIAGLFMAYAANYLATFIETELFGISIGSENTEMIMDITRTVPAFMIVTAIIAPILEEIIFRKIIFGQLYKRWNFFISALLSSLVFGIIHGEPEHILIYSGIGFVFAFLYVKTKRIIVPIIVHMAMNSISVIVQLALDQEDIEKMMEQMEQMQMILIGG</sequence>
<dbReference type="RefSeq" id="WP_090087636.1">
    <property type="nucleotide sequence ID" value="NZ_FOMR01000018.1"/>
</dbReference>
<dbReference type="GO" id="GO:0004175">
    <property type="term" value="F:endopeptidase activity"/>
    <property type="evidence" value="ECO:0007669"/>
    <property type="project" value="UniProtKB-ARBA"/>
</dbReference>
<evidence type="ECO:0000259" key="2">
    <source>
        <dbReference type="Pfam" id="PF02517"/>
    </source>
</evidence>
<protein>
    <recommendedName>
        <fullName evidence="2">CAAX prenyl protease 2/Lysostaphin resistance protein A-like domain-containing protein</fullName>
    </recommendedName>
</protein>
<dbReference type="EMBL" id="FOMR01000018">
    <property type="protein sequence ID" value="SFE47609.1"/>
    <property type="molecule type" value="Genomic_DNA"/>
</dbReference>
<gene>
    <name evidence="3" type="ORF">SAMN05216238_11815</name>
</gene>
<keyword evidence="4" id="KW-1185">Reference proteome</keyword>
<dbReference type="PANTHER" id="PTHR36435:SF6">
    <property type="entry name" value="ABORTIVE INFECTION PROTEIN"/>
    <property type="match status" value="1"/>
</dbReference>
<feature type="transmembrane region" description="Helical" evidence="1">
    <location>
        <begin position="151"/>
        <end position="168"/>
    </location>
</feature>
<keyword evidence="1" id="KW-0472">Membrane</keyword>
<feature type="transmembrane region" description="Helical" evidence="1">
    <location>
        <begin position="7"/>
        <end position="27"/>
    </location>
</feature>
<feature type="transmembrane region" description="Helical" evidence="1">
    <location>
        <begin position="76"/>
        <end position="96"/>
    </location>
</feature>
<dbReference type="STRING" id="640948.SAMN05216238_11815"/>
<dbReference type="Proteomes" id="UP000199474">
    <property type="component" value="Unassembled WGS sequence"/>
</dbReference>
<name>A0A1I2AV38_9BACI</name>